<reference evidence="1" key="1">
    <citation type="submission" date="2024-06" db="EMBL/GenBank/DDBJ databases">
        <title>Intestivirid acquisition increases across infancy in a wild primate population.</title>
        <authorList>
            <person name="Schneider-Creas I.A."/>
            <person name="Moya I.L."/>
            <person name="Chiou K.L."/>
            <person name="Baniel A."/>
            <person name="Azanaw Haile A."/>
            <person name="Kebede F."/>
            <person name="Abebe B."/>
            <person name="Snyder-Mackler N."/>
            <person name="Varsani A."/>
        </authorList>
    </citation>
    <scope>NUCLEOTIDE SEQUENCE</scope>
    <source>
        <strain evidence="1">Int_RNL_2018_1252_VOL</strain>
    </source>
</reference>
<accession>A0AAU8MKV2</accession>
<protein>
    <submittedName>
        <fullName evidence="1">Uncharacterized protein</fullName>
    </submittedName>
</protein>
<organism evidence="1">
    <name type="scientific">Geladintestivirus 5</name>
    <dbReference type="NCBI Taxonomy" id="3233137"/>
    <lineage>
        <taxon>Viruses</taxon>
        <taxon>Duplodnaviria</taxon>
        <taxon>Heunggongvirae</taxon>
        <taxon>Uroviricota</taxon>
        <taxon>Caudoviricetes</taxon>
        <taxon>Crassvirales</taxon>
    </lineage>
</organism>
<dbReference type="EMBL" id="PP965495">
    <property type="protein sequence ID" value="XCO00088.1"/>
    <property type="molecule type" value="Genomic_DNA"/>
</dbReference>
<proteinExistence type="predicted"/>
<name>A0AAU8MKV2_9CAUD</name>
<sequence>MIDEQIINNDIINITNIILEVENLGYIPNNKKYLKLNKNIICKKLNKYNNIFNFTFRQNVVHFYNKL</sequence>
<evidence type="ECO:0000313" key="1">
    <source>
        <dbReference type="EMBL" id="XCO00088.1"/>
    </source>
</evidence>